<evidence type="ECO:0000313" key="3">
    <source>
        <dbReference type="Proteomes" id="UP000815677"/>
    </source>
</evidence>
<feature type="region of interest" description="Disordered" evidence="1">
    <location>
        <begin position="18"/>
        <end position="47"/>
    </location>
</feature>
<proteinExistence type="predicted"/>
<feature type="compositionally biased region" description="Low complexity" evidence="1">
    <location>
        <begin position="35"/>
        <end position="47"/>
    </location>
</feature>
<evidence type="ECO:0000313" key="2">
    <source>
        <dbReference type="EMBL" id="GAT54083.1"/>
    </source>
</evidence>
<dbReference type="EMBL" id="DF848493">
    <property type="protein sequence ID" value="GAT54083.1"/>
    <property type="molecule type" value="Genomic_DNA"/>
</dbReference>
<dbReference type="Proteomes" id="UP000815677">
    <property type="component" value="Unassembled WGS sequence"/>
</dbReference>
<accession>A0ABQ0LSM8</accession>
<gene>
    <name evidence="2" type="ORF">MCHLO_10966</name>
</gene>
<protein>
    <recommendedName>
        <fullName evidence="4">BTB domain-containing protein</fullName>
    </recommendedName>
</protein>
<reference evidence="2" key="1">
    <citation type="submission" date="2014-09" db="EMBL/GenBank/DDBJ databases">
        <title>Genome sequence of the luminous mushroom Mycena chlorophos for searching fungal bioluminescence genes.</title>
        <authorList>
            <person name="Tanaka Y."/>
            <person name="Kasuga D."/>
            <person name="Oba Y."/>
            <person name="Hase S."/>
            <person name="Sato K."/>
            <person name="Oba Y."/>
            <person name="Sakakibara Y."/>
        </authorList>
    </citation>
    <scope>NUCLEOTIDE SEQUENCE</scope>
</reference>
<evidence type="ECO:0000256" key="1">
    <source>
        <dbReference type="SAM" id="MobiDB-lite"/>
    </source>
</evidence>
<organism evidence="2 3">
    <name type="scientific">Mycena chlorophos</name>
    <name type="common">Agaric fungus</name>
    <name type="synonym">Agaricus chlorophos</name>
    <dbReference type="NCBI Taxonomy" id="658473"/>
    <lineage>
        <taxon>Eukaryota</taxon>
        <taxon>Fungi</taxon>
        <taxon>Dikarya</taxon>
        <taxon>Basidiomycota</taxon>
        <taxon>Agaricomycotina</taxon>
        <taxon>Agaricomycetes</taxon>
        <taxon>Agaricomycetidae</taxon>
        <taxon>Agaricales</taxon>
        <taxon>Marasmiineae</taxon>
        <taxon>Mycenaceae</taxon>
        <taxon>Mycena</taxon>
    </lineage>
</organism>
<name>A0ABQ0LSM8_MYCCL</name>
<evidence type="ECO:0008006" key="4">
    <source>
        <dbReference type="Google" id="ProtNLM"/>
    </source>
</evidence>
<keyword evidence="3" id="KW-1185">Reference proteome</keyword>
<sequence>MNGYEVQDWTNGVVQYDFDGSYELPTPPRSTDGSPPTRTPETSQTPTTLVSVSTTFFPNAQHHPAGSVPPDIILLSKDAVYFYVHSDVLIEASNNNFRAMLPVPPSDTAEEPVLSVPEQSGVLNIILHVAYDLSSAVYQPPFETLSAAVEAMTTYGMDPQSKIQPSTPLFTMLLSHAPLFPLQLYALAAHYSLEDLAVPTSAHLLGYPLSRLTDYEVERIGAKYLKRLFFLHFGRNEALKRVLGTPPHPHAPTNTCDFASQKSLGRAWALAVAYLVWDIRPDMSTPTLESALRPLGEHLTCDLCKTALNDRIKATILQWSVVKRTI</sequence>